<protein>
    <recommendedName>
        <fullName evidence="5">SH3 domain-containing protein</fullName>
    </recommendedName>
</protein>
<feature type="compositionally biased region" description="Acidic residues" evidence="1">
    <location>
        <begin position="268"/>
        <end position="298"/>
    </location>
</feature>
<evidence type="ECO:0000256" key="1">
    <source>
        <dbReference type="SAM" id="MobiDB-lite"/>
    </source>
</evidence>
<feature type="region of interest" description="Disordered" evidence="1">
    <location>
        <begin position="161"/>
        <end position="232"/>
    </location>
</feature>
<evidence type="ECO:0000313" key="4">
    <source>
        <dbReference type="Proteomes" id="UP000525652"/>
    </source>
</evidence>
<organism evidence="3 4">
    <name type="scientific">Puniceicoccus vermicola</name>
    <dbReference type="NCBI Taxonomy" id="388746"/>
    <lineage>
        <taxon>Bacteria</taxon>
        <taxon>Pseudomonadati</taxon>
        <taxon>Verrucomicrobiota</taxon>
        <taxon>Opitutia</taxon>
        <taxon>Puniceicoccales</taxon>
        <taxon>Puniceicoccaceae</taxon>
        <taxon>Puniceicoccus</taxon>
    </lineage>
</organism>
<keyword evidence="4" id="KW-1185">Reference proteome</keyword>
<proteinExistence type="predicted"/>
<feature type="chain" id="PRO_5031247445" description="SH3 domain-containing protein" evidence="2">
    <location>
        <begin position="20"/>
        <end position="509"/>
    </location>
</feature>
<reference evidence="3 4" key="1">
    <citation type="submission" date="2020-07" db="EMBL/GenBank/DDBJ databases">
        <authorList>
            <person name="Feng X."/>
        </authorList>
    </citation>
    <scope>NUCLEOTIDE SEQUENCE [LARGE SCALE GENOMIC DNA]</scope>
    <source>
        <strain evidence="3 4">JCM14086</strain>
    </source>
</reference>
<feature type="compositionally biased region" description="Low complexity" evidence="1">
    <location>
        <begin position="301"/>
        <end position="318"/>
    </location>
</feature>
<keyword evidence="2" id="KW-0732">Signal</keyword>
<evidence type="ECO:0008006" key="5">
    <source>
        <dbReference type="Google" id="ProtNLM"/>
    </source>
</evidence>
<dbReference type="Proteomes" id="UP000525652">
    <property type="component" value="Unassembled WGS sequence"/>
</dbReference>
<feature type="compositionally biased region" description="Polar residues" evidence="1">
    <location>
        <begin position="201"/>
        <end position="216"/>
    </location>
</feature>
<gene>
    <name evidence="3" type="ORF">H5P30_07150</name>
</gene>
<evidence type="ECO:0000313" key="3">
    <source>
        <dbReference type="EMBL" id="MBC2601553.1"/>
    </source>
</evidence>
<feature type="compositionally biased region" description="Low complexity" evidence="1">
    <location>
        <begin position="166"/>
        <end position="179"/>
    </location>
</feature>
<dbReference type="EMBL" id="JACHVA010000053">
    <property type="protein sequence ID" value="MBC2601553.1"/>
    <property type="molecule type" value="Genomic_DNA"/>
</dbReference>
<comment type="caution">
    <text evidence="3">The sequence shown here is derived from an EMBL/GenBank/DDBJ whole genome shotgun (WGS) entry which is preliminary data.</text>
</comment>
<evidence type="ECO:0000256" key="2">
    <source>
        <dbReference type="SAM" id="SignalP"/>
    </source>
</evidence>
<dbReference type="AlphaFoldDB" id="A0A7X1AWZ1"/>
<sequence length="509" mass="53497">MKRVLISLAALGAVLSAKAEIEILYLAPNDTAPVLGSISSESDAIETATPVEGKKGWMEIVRKDYYSGFIAKDSLTPEGTVEIGTSMLMTPSKSGKVLTTIEAGDEVSINLVDDWTEITVNKAIPGYFIPADSKVTPPAGAGMNSNRRVTYASDPLLARAGQTRYSPETPSLSTSTSGPVAARPTIPTSEPMTGFEEVDSLNPTFGRTSDSGQTRGYSLGAGSTPIPERDTTAPFEDASMQAPTSVAAIPIPTAEDPDPTIEAPTQAEEVDTLSETEDADIEQTPDEPSDIEPVEDPELPMAAANEAGAEGAQESAMENLDEGTEEMVGEEGASSEDLSNEEDSDSNSEVIPLAPAAAVTGSAAAAAGSAAASTEASKPAAEVVETTPAVIVETEEDVEVSNDVAESVVPGVTQPMVPDEPPLIPPTDTNRVYIGRLERTSKGFWGSKPKYDFELLNYSGDRIAYVDISEVPMSSQEKFTEQIVQVYGVLVPTGEKDTLLIKAANITLR</sequence>
<feature type="compositionally biased region" description="Acidic residues" evidence="1">
    <location>
        <begin position="319"/>
        <end position="329"/>
    </location>
</feature>
<dbReference type="RefSeq" id="WP_185692262.1">
    <property type="nucleotide sequence ID" value="NZ_JACHVA010000053.1"/>
</dbReference>
<feature type="region of interest" description="Disordered" evidence="1">
    <location>
        <begin position="250"/>
        <end position="348"/>
    </location>
</feature>
<feature type="signal peptide" evidence="2">
    <location>
        <begin position="1"/>
        <end position="19"/>
    </location>
</feature>
<name>A0A7X1AWZ1_9BACT</name>
<accession>A0A7X1AWZ1</accession>